<gene>
    <name evidence="1" type="ORF">METZ01_LOCUS275648</name>
</gene>
<reference evidence="1" key="1">
    <citation type="submission" date="2018-05" db="EMBL/GenBank/DDBJ databases">
        <authorList>
            <person name="Lanie J.A."/>
            <person name="Ng W.-L."/>
            <person name="Kazmierczak K.M."/>
            <person name="Andrzejewski T.M."/>
            <person name="Davidsen T.M."/>
            <person name="Wayne K.J."/>
            <person name="Tettelin H."/>
            <person name="Glass J.I."/>
            <person name="Rusch D."/>
            <person name="Podicherti R."/>
            <person name="Tsui H.-C.T."/>
            <person name="Winkler M.E."/>
        </authorList>
    </citation>
    <scope>NUCLEOTIDE SEQUENCE</scope>
</reference>
<proteinExistence type="predicted"/>
<name>A0A382KCT3_9ZZZZ</name>
<evidence type="ECO:0000313" key="1">
    <source>
        <dbReference type="EMBL" id="SVC22794.1"/>
    </source>
</evidence>
<accession>A0A382KCT3</accession>
<dbReference type="EMBL" id="UINC01080135">
    <property type="protein sequence ID" value="SVC22794.1"/>
    <property type="molecule type" value="Genomic_DNA"/>
</dbReference>
<protein>
    <submittedName>
        <fullName evidence="1">Uncharacterized protein</fullName>
    </submittedName>
</protein>
<organism evidence="1">
    <name type="scientific">marine metagenome</name>
    <dbReference type="NCBI Taxonomy" id="408172"/>
    <lineage>
        <taxon>unclassified sequences</taxon>
        <taxon>metagenomes</taxon>
        <taxon>ecological metagenomes</taxon>
    </lineage>
</organism>
<dbReference type="AlphaFoldDB" id="A0A382KCT3"/>
<sequence length="85" mass="9228">MSKAETAPRLQDLAYQDLPIAAWCLTCGHHKLMPVAPLLARIDGRTAVTSLAFRLTCSACGGQSIETRPNYAGLGIVAGHRWHRN</sequence>